<feature type="transmembrane region" description="Helical" evidence="7">
    <location>
        <begin position="42"/>
        <end position="71"/>
    </location>
</feature>
<evidence type="ECO:0000256" key="3">
    <source>
        <dbReference type="ARBA" id="ARBA00022692"/>
    </source>
</evidence>
<comment type="similarity">
    <text evidence="2 6">Belongs to the ABC-3 integral membrane protein family.</text>
</comment>
<keyword evidence="9" id="KW-1185">Reference proteome</keyword>
<dbReference type="CDD" id="cd06550">
    <property type="entry name" value="TM_ABC_iron-siderophores_like"/>
    <property type="match status" value="1"/>
</dbReference>
<keyword evidence="4 7" id="KW-1133">Transmembrane helix</keyword>
<dbReference type="Proteomes" id="UP000214688">
    <property type="component" value="Chromosome"/>
</dbReference>
<dbReference type="KEGG" id="tab:CIG75_17425"/>
<dbReference type="PANTHER" id="PTHR30477:SF0">
    <property type="entry name" value="METAL TRANSPORT SYSTEM MEMBRANE PROTEIN TM_0125-RELATED"/>
    <property type="match status" value="1"/>
</dbReference>
<dbReference type="SUPFAM" id="SSF81345">
    <property type="entry name" value="ABC transporter involved in vitamin B12 uptake, BtuC"/>
    <property type="match status" value="1"/>
</dbReference>
<feature type="transmembrane region" description="Helical" evidence="7">
    <location>
        <begin position="167"/>
        <end position="200"/>
    </location>
</feature>
<feature type="transmembrane region" description="Helical" evidence="7">
    <location>
        <begin position="6"/>
        <end position="30"/>
    </location>
</feature>
<dbReference type="GO" id="GO:0043190">
    <property type="term" value="C:ATP-binding cassette (ABC) transporter complex"/>
    <property type="evidence" value="ECO:0007669"/>
    <property type="project" value="InterPro"/>
</dbReference>
<accession>A0A223D6Z9</accession>
<feature type="transmembrane region" description="Helical" evidence="7">
    <location>
        <begin position="116"/>
        <end position="147"/>
    </location>
</feature>
<dbReference type="PANTHER" id="PTHR30477">
    <property type="entry name" value="ABC-TRANSPORTER METAL-BINDING PROTEIN"/>
    <property type="match status" value="1"/>
</dbReference>
<dbReference type="EMBL" id="CP022657">
    <property type="protein sequence ID" value="ASS77267.1"/>
    <property type="molecule type" value="Genomic_DNA"/>
</dbReference>
<keyword evidence="3 6" id="KW-0812">Transmembrane</keyword>
<reference evidence="8 9" key="1">
    <citation type="journal article" date="2015" name="Int. J. Syst. Evol. Microbiol.">
        <title>Tumebacillus algifaecis sp. nov., isolated from decomposing algal scum.</title>
        <authorList>
            <person name="Wu Y.F."/>
            <person name="Zhang B."/>
            <person name="Xing P."/>
            <person name="Wu Q.L."/>
            <person name="Liu S.J."/>
        </authorList>
    </citation>
    <scope>NUCLEOTIDE SEQUENCE [LARGE SCALE GENOMIC DNA]</scope>
    <source>
        <strain evidence="8 9">THMBR28</strain>
    </source>
</reference>
<keyword evidence="6" id="KW-0813">Transport</keyword>
<proteinExistence type="inferred from homology"/>
<organism evidence="8 9">
    <name type="scientific">Tumebacillus algifaecis</name>
    <dbReference type="NCBI Taxonomy" id="1214604"/>
    <lineage>
        <taxon>Bacteria</taxon>
        <taxon>Bacillati</taxon>
        <taxon>Bacillota</taxon>
        <taxon>Bacilli</taxon>
        <taxon>Bacillales</taxon>
        <taxon>Alicyclobacillaceae</taxon>
        <taxon>Tumebacillus</taxon>
    </lineage>
</organism>
<feature type="transmembrane region" description="Helical" evidence="7">
    <location>
        <begin position="242"/>
        <end position="263"/>
    </location>
</feature>
<dbReference type="InterPro" id="IPR037294">
    <property type="entry name" value="ABC_BtuC-like"/>
</dbReference>
<evidence type="ECO:0000256" key="7">
    <source>
        <dbReference type="SAM" id="Phobius"/>
    </source>
</evidence>
<dbReference type="InterPro" id="IPR001626">
    <property type="entry name" value="ABC_TroCD"/>
</dbReference>
<evidence type="ECO:0000256" key="4">
    <source>
        <dbReference type="ARBA" id="ARBA00022989"/>
    </source>
</evidence>
<evidence type="ECO:0000256" key="5">
    <source>
        <dbReference type="ARBA" id="ARBA00023136"/>
    </source>
</evidence>
<dbReference type="Gene3D" id="1.10.3470.10">
    <property type="entry name" value="ABC transporter involved in vitamin B12 uptake, BtuC"/>
    <property type="match status" value="1"/>
</dbReference>
<sequence length="287" mass="30459">MLQYGFLKNAFLAGGMIALIAPVIGVYIVLRRQSLVAETLSHVSLAGVALGVLLGYYPMLTGMAAALFGAILVDTLRRSFRSYSELSIAILMSGGLATALVLMSMNQGVSRSFTSYLFGSIIAVNSTDLLVMAGVLLLCALFFFFLWRPMYVLTFDEETAEVSGIPTRWLSLAFSLLTGLVVAVSMPIVGVLLVSSLMVLPAAIALRLSKGFTLAVVLAVVIGLFGVLSGLTLSFYQDIPPGGTIVLVLIGILISVLGIKRVVLFIQTRLGSKEDAGVIAGKTVEER</sequence>
<evidence type="ECO:0000256" key="1">
    <source>
        <dbReference type="ARBA" id="ARBA00004141"/>
    </source>
</evidence>
<evidence type="ECO:0000256" key="2">
    <source>
        <dbReference type="ARBA" id="ARBA00008034"/>
    </source>
</evidence>
<feature type="transmembrane region" description="Helical" evidence="7">
    <location>
        <begin position="212"/>
        <end position="236"/>
    </location>
</feature>
<keyword evidence="5 7" id="KW-0472">Membrane</keyword>
<feature type="transmembrane region" description="Helical" evidence="7">
    <location>
        <begin position="83"/>
        <end position="104"/>
    </location>
</feature>
<dbReference type="GO" id="GO:0055085">
    <property type="term" value="P:transmembrane transport"/>
    <property type="evidence" value="ECO:0007669"/>
    <property type="project" value="InterPro"/>
</dbReference>
<name>A0A223D6Z9_9BACL</name>
<dbReference type="RefSeq" id="WP_094238483.1">
    <property type="nucleotide sequence ID" value="NZ_CP022657.1"/>
</dbReference>
<dbReference type="OrthoDB" id="9798540at2"/>
<gene>
    <name evidence="8" type="ORF">CIG75_17425</name>
</gene>
<evidence type="ECO:0000256" key="6">
    <source>
        <dbReference type="RuleBase" id="RU003943"/>
    </source>
</evidence>
<evidence type="ECO:0000313" key="9">
    <source>
        <dbReference type="Proteomes" id="UP000214688"/>
    </source>
</evidence>
<protein>
    <submittedName>
        <fullName evidence="8">Zinc ABC transporter permease</fullName>
    </submittedName>
</protein>
<dbReference type="GO" id="GO:0010043">
    <property type="term" value="P:response to zinc ion"/>
    <property type="evidence" value="ECO:0007669"/>
    <property type="project" value="TreeGrafter"/>
</dbReference>
<dbReference type="AlphaFoldDB" id="A0A223D6Z9"/>
<evidence type="ECO:0000313" key="8">
    <source>
        <dbReference type="EMBL" id="ASS77267.1"/>
    </source>
</evidence>
<dbReference type="Pfam" id="PF00950">
    <property type="entry name" value="ABC-3"/>
    <property type="match status" value="1"/>
</dbReference>
<comment type="subcellular location">
    <subcellularLocation>
        <location evidence="6">Cell membrane</location>
        <topology evidence="6">Multi-pass membrane protein</topology>
    </subcellularLocation>
    <subcellularLocation>
        <location evidence="1">Membrane</location>
        <topology evidence="1">Multi-pass membrane protein</topology>
    </subcellularLocation>
</comment>